<dbReference type="HOGENOM" id="CLU_3272785_0_0_3"/>
<dbReference type="EMBL" id="CAIM01000603">
    <property type="protein sequence ID" value="CCI20209.1"/>
    <property type="molecule type" value="Genomic_DNA"/>
</dbReference>
<reference evidence="1 2" key="1">
    <citation type="submission" date="2012-04" db="EMBL/GenBank/DDBJ databases">
        <authorList>
            <person name="Genoscope - CEA"/>
        </authorList>
    </citation>
    <scope>NUCLEOTIDE SEQUENCE [LARGE SCALE GENOMIC DNA]</scope>
    <source>
        <strain evidence="1 2">9807</strain>
    </source>
</reference>
<organism evidence="1 2">
    <name type="scientific">Microcystis aeruginosa PCC 9807</name>
    <dbReference type="NCBI Taxonomy" id="1160283"/>
    <lineage>
        <taxon>Bacteria</taxon>
        <taxon>Bacillati</taxon>
        <taxon>Cyanobacteriota</taxon>
        <taxon>Cyanophyceae</taxon>
        <taxon>Oscillatoriophycideae</taxon>
        <taxon>Chroococcales</taxon>
        <taxon>Microcystaceae</taxon>
        <taxon>Microcystis</taxon>
    </lineage>
</organism>
<sequence>MILTIFLKIKVWYFIDEDNAQQSKALINSVEHDRWFLGKFS</sequence>
<name>I4HDT5_MICAE</name>
<accession>I4HDT5</accession>
<gene>
    <name evidence="1" type="ORF">MICAF_6410002</name>
</gene>
<proteinExistence type="predicted"/>
<evidence type="ECO:0000313" key="1">
    <source>
        <dbReference type="EMBL" id="CCI20209.1"/>
    </source>
</evidence>
<dbReference type="AlphaFoldDB" id="I4HDT5"/>
<dbReference type="Proteomes" id="UP000003613">
    <property type="component" value="Unassembled WGS sequence"/>
</dbReference>
<protein>
    <submittedName>
        <fullName evidence="1">Uncharacterized protein</fullName>
    </submittedName>
</protein>
<evidence type="ECO:0000313" key="2">
    <source>
        <dbReference type="Proteomes" id="UP000003613"/>
    </source>
</evidence>
<comment type="caution">
    <text evidence="1">The sequence shown here is derived from an EMBL/GenBank/DDBJ whole genome shotgun (WGS) entry which is preliminary data.</text>
</comment>